<keyword evidence="2" id="KW-0333">Golgi apparatus</keyword>
<accession>A0A9P4IYN1</accession>
<keyword evidence="8" id="KW-1185">Reference proteome</keyword>
<dbReference type="Pfam" id="PF04871">
    <property type="entry name" value="Uso1_p115_C"/>
    <property type="match status" value="1"/>
</dbReference>
<protein>
    <recommendedName>
        <fullName evidence="9">Vesicle tethering protein Uso1/P115-like head domain-containing protein</fullName>
    </recommendedName>
</protein>
<feature type="compositionally biased region" description="Acidic residues" evidence="4">
    <location>
        <begin position="1074"/>
        <end position="1094"/>
    </location>
</feature>
<dbReference type="OrthoDB" id="198977at2759"/>
<dbReference type="InterPro" id="IPR006955">
    <property type="entry name" value="Uso1_p115_C"/>
</dbReference>
<proteinExistence type="predicted"/>
<gene>
    <name evidence="7" type="ORF">K461DRAFT_260579</name>
</gene>
<feature type="domain" description="Uso1/p115-like vesicle tethering protein C-terminal" evidence="6">
    <location>
        <begin position="974"/>
        <end position="1089"/>
    </location>
</feature>
<evidence type="ECO:0000259" key="5">
    <source>
        <dbReference type="Pfam" id="PF04869"/>
    </source>
</evidence>
<dbReference type="GO" id="GO:0006886">
    <property type="term" value="P:intracellular protein transport"/>
    <property type="evidence" value="ECO:0007669"/>
    <property type="project" value="InterPro"/>
</dbReference>
<dbReference type="GO" id="GO:0000139">
    <property type="term" value="C:Golgi membrane"/>
    <property type="evidence" value="ECO:0007669"/>
    <property type="project" value="InterPro"/>
</dbReference>
<feature type="compositionally biased region" description="Basic and acidic residues" evidence="4">
    <location>
        <begin position="1008"/>
        <end position="1045"/>
    </location>
</feature>
<evidence type="ECO:0000313" key="7">
    <source>
        <dbReference type="EMBL" id="KAF2149239.1"/>
    </source>
</evidence>
<keyword evidence="3" id="KW-0175">Coiled coil</keyword>
<reference evidence="7" key="1">
    <citation type="journal article" date="2020" name="Stud. Mycol.">
        <title>101 Dothideomycetes genomes: a test case for predicting lifestyles and emergence of pathogens.</title>
        <authorList>
            <person name="Haridas S."/>
            <person name="Albert R."/>
            <person name="Binder M."/>
            <person name="Bloem J."/>
            <person name="Labutti K."/>
            <person name="Salamov A."/>
            <person name="Andreopoulos B."/>
            <person name="Baker S."/>
            <person name="Barry K."/>
            <person name="Bills G."/>
            <person name="Bluhm B."/>
            <person name="Cannon C."/>
            <person name="Castanera R."/>
            <person name="Culley D."/>
            <person name="Daum C."/>
            <person name="Ezra D."/>
            <person name="Gonzalez J."/>
            <person name="Henrissat B."/>
            <person name="Kuo A."/>
            <person name="Liang C."/>
            <person name="Lipzen A."/>
            <person name="Lutzoni F."/>
            <person name="Magnuson J."/>
            <person name="Mondo S."/>
            <person name="Nolan M."/>
            <person name="Ohm R."/>
            <person name="Pangilinan J."/>
            <person name="Park H.-J."/>
            <person name="Ramirez L."/>
            <person name="Alfaro M."/>
            <person name="Sun H."/>
            <person name="Tritt A."/>
            <person name="Yoshinaga Y."/>
            <person name="Zwiers L.-H."/>
            <person name="Turgeon B."/>
            <person name="Goodwin S."/>
            <person name="Spatafora J."/>
            <person name="Crous P."/>
            <person name="Grigoriev I."/>
        </authorList>
    </citation>
    <scope>NUCLEOTIDE SEQUENCE</scope>
    <source>
        <strain evidence="7">CBS 260.36</strain>
    </source>
</reference>
<comment type="subcellular location">
    <subcellularLocation>
        <location evidence="1">Golgi apparatus</location>
    </subcellularLocation>
</comment>
<organism evidence="7 8">
    <name type="scientific">Myriangium duriaei CBS 260.36</name>
    <dbReference type="NCBI Taxonomy" id="1168546"/>
    <lineage>
        <taxon>Eukaryota</taxon>
        <taxon>Fungi</taxon>
        <taxon>Dikarya</taxon>
        <taxon>Ascomycota</taxon>
        <taxon>Pezizomycotina</taxon>
        <taxon>Dothideomycetes</taxon>
        <taxon>Dothideomycetidae</taxon>
        <taxon>Myriangiales</taxon>
        <taxon>Myriangiaceae</taxon>
        <taxon>Myriangium</taxon>
    </lineage>
</organism>
<evidence type="ECO:0000256" key="1">
    <source>
        <dbReference type="ARBA" id="ARBA00004555"/>
    </source>
</evidence>
<evidence type="ECO:0000259" key="6">
    <source>
        <dbReference type="Pfam" id="PF04871"/>
    </source>
</evidence>
<dbReference type="InterPro" id="IPR016024">
    <property type="entry name" value="ARM-type_fold"/>
</dbReference>
<dbReference type="PANTHER" id="PTHR10013">
    <property type="entry name" value="GENERAL VESICULAR TRANSPORT FACTOR P115"/>
    <property type="match status" value="1"/>
</dbReference>
<dbReference type="InterPro" id="IPR011989">
    <property type="entry name" value="ARM-like"/>
</dbReference>
<dbReference type="GO" id="GO:0012507">
    <property type="term" value="C:ER to Golgi transport vesicle membrane"/>
    <property type="evidence" value="ECO:0007669"/>
    <property type="project" value="TreeGrafter"/>
</dbReference>
<feature type="compositionally biased region" description="Basic and acidic residues" evidence="4">
    <location>
        <begin position="777"/>
        <end position="788"/>
    </location>
</feature>
<feature type="region of interest" description="Disordered" evidence="4">
    <location>
        <begin position="1064"/>
        <end position="1094"/>
    </location>
</feature>
<dbReference type="GO" id="GO:0005783">
    <property type="term" value="C:endoplasmic reticulum"/>
    <property type="evidence" value="ECO:0007669"/>
    <property type="project" value="TreeGrafter"/>
</dbReference>
<dbReference type="InterPro" id="IPR024095">
    <property type="entry name" value="Vesicle_P115"/>
</dbReference>
<comment type="caution">
    <text evidence="7">The sequence shown here is derived from an EMBL/GenBank/DDBJ whole genome shotgun (WGS) entry which is preliminary data.</text>
</comment>
<dbReference type="FunFam" id="1.25.10.10:FF:000296">
    <property type="entry name" value="Related to transport protein USO1"/>
    <property type="match status" value="1"/>
</dbReference>
<dbReference type="GO" id="GO:0048280">
    <property type="term" value="P:vesicle fusion with Golgi apparatus"/>
    <property type="evidence" value="ECO:0007669"/>
    <property type="project" value="InterPro"/>
</dbReference>
<dbReference type="Gene3D" id="1.25.10.10">
    <property type="entry name" value="Leucine-rich Repeat Variant"/>
    <property type="match status" value="1"/>
</dbReference>
<evidence type="ECO:0000256" key="3">
    <source>
        <dbReference type="ARBA" id="ARBA00023054"/>
    </source>
</evidence>
<dbReference type="GO" id="GO:0005795">
    <property type="term" value="C:Golgi stack"/>
    <property type="evidence" value="ECO:0007669"/>
    <property type="project" value="TreeGrafter"/>
</dbReference>
<dbReference type="AlphaFoldDB" id="A0A9P4IYN1"/>
<dbReference type="EMBL" id="ML996091">
    <property type="protein sequence ID" value="KAF2149239.1"/>
    <property type="molecule type" value="Genomic_DNA"/>
</dbReference>
<evidence type="ECO:0008006" key="9">
    <source>
        <dbReference type="Google" id="ProtNLM"/>
    </source>
</evidence>
<dbReference type="Gene3D" id="1.10.287.1490">
    <property type="match status" value="1"/>
</dbReference>
<evidence type="ECO:0000256" key="4">
    <source>
        <dbReference type="SAM" id="MobiDB-lite"/>
    </source>
</evidence>
<dbReference type="Pfam" id="PF04869">
    <property type="entry name" value="Uso1_p115_head"/>
    <property type="match status" value="1"/>
</dbReference>
<feature type="compositionally biased region" description="Basic and acidic residues" evidence="4">
    <location>
        <begin position="987"/>
        <end position="1000"/>
    </location>
</feature>
<evidence type="ECO:0000313" key="8">
    <source>
        <dbReference type="Proteomes" id="UP000799439"/>
    </source>
</evidence>
<sequence length="1094" mass="121819">MLKAPQLQNATDTINTLSSRLQSATLLEDKRAAILGLRSFAKGFPASVASGSLRDLITCLRDHGSGLSREGEGDVDTVRSVLETLLMLFNPDENSPEASEDIGFWLADEFSQRQDNITILLDFLEVQDYYVRINSLQLLTAISSARPERTQQCILQAPLGTARLVGVLDDGRDAVRDAALLLLVDLTSVSQTDLQKLIAFEDAFPRLFKLMAAEGGILEGSIVIQDCLSLLANLVRHSSSNQSLFRETGCIPRMIDLIKQAGEWDQEENDFSRINREKNVWGLLAVLRLFLEKGELGTKTNQDAFWKSGILQLVLDLAFNAKAPMPIRSSAMRTCGEMITSNSPLQESFAALLVITDQESQAQTNGVKKSKEIRRTYVIEALLTVLLGQTSADMIELRFSASVLIKAYCLGHQRIQHHFLQRAITGFIDGEDESFNIVSTLMSGPQVGVKTEALRFVFAADILSQLLAEDEEAKGLLHVVSEGNAEKGEDVVSAIQILSGHLASCLQNDADPRITVGYLRLLITAFFDSQPLINDCLAEGSSLLGSLLEMSAKSRDSQVGADIHKSLLPGLCAVLLGTIYEFSSKDSPIPRRTLQPLLMDKLGRQRYFDALTQLRQHPYVRDSEFASQAGGMSDPGHRLFDSIFVDLFKDEYGRLRRAIDKDPGIEVVSKGDAGVDRDILDDLRNQLSSREEAIQQLEQGSLMLKQNADQTSADHRRELQALQASHRSMELEVDRIKRINETLQREHDEELNRLKEDMSHEMERIQNASKSSADSARQNHDRELERLKGQHGASLASERSLWEDKIRKASEQGKQEAAKKIAELNDAIQKRDNDLVVTRQDLKTAKTDLDKTRDDLESHKARADAAEEEGKKIKDLQVNLQQLNAKAMARVKSLEEEVKRGEARHVSLTEDRDKIDAAHTELQTKVKDLEQEAESLKLELKTERKGYAELETELEKSKKELDGSKQGLDKSKKAASKAEGEAQAAQKKVEKLTQDLEKAKKAPAPAKDGGKKGDDKKVKALESEVEKVKKESEEHKEDAKKARTELDDMLMVLGDLEGKMKEYKARLKKAGEQVSEDEDEGDEEGDEDDNDSVE</sequence>
<dbReference type="PANTHER" id="PTHR10013:SF0">
    <property type="entry name" value="GENERAL VESICULAR TRANSPORT FACTOR P115"/>
    <property type="match status" value="1"/>
</dbReference>
<feature type="domain" description="Vesicle tethering protein Uso1/P115-like head" evidence="5">
    <location>
        <begin position="342"/>
        <end position="659"/>
    </location>
</feature>
<evidence type="ECO:0000256" key="2">
    <source>
        <dbReference type="ARBA" id="ARBA00023034"/>
    </source>
</evidence>
<dbReference type="SUPFAM" id="SSF48371">
    <property type="entry name" value="ARM repeat"/>
    <property type="match status" value="2"/>
</dbReference>
<feature type="region of interest" description="Disordered" evidence="4">
    <location>
        <begin position="762"/>
        <end position="798"/>
    </location>
</feature>
<dbReference type="Proteomes" id="UP000799439">
    <property type="component" value="Unassembled WGS sequence"/>
</dbReference>
<feature type="compositionally biased region" description="Basic and acidic residues" evidence="4">
    <location>
        <begin position="954"/>
        <end position="980"/>
    </location>
</feature>
<dbReference type="GO" id="GO:0006888">
    <property type="term" value="P:endoplasmic reticulum to Golgi vesicle-mediated transport"/>
    <property type="evidence" value="ECO:0007669"/>
    <property type="project" value="TreeGrafter"/>
</dbReference>
<name>A0A9P4IYN1_9PEZI</name>
<feature type="compositionally biased region" description="Polar residues" evidence="4">
    <location>
        <begin position="766"/>
        <end position="776"/>
    </location>
</feature>
<dbReference type="GO" id="GO:0048211">
    <property type="term" value="P:Golgi vesicle docking"/>
    <property type="evidence" value="ECO:0007669"/>
    <property type="project" value="TreeGrafter"/>
</dbReference>
<feature type="region of interest" description="Disordered" evidence="4">
    <location>
        <begin position="954"/>
        <end position="1045"/>
    </location>
</feature>
<dbReference type="InterPro" id="IPR006953">
    <property type="entry name" value="Vesicle_Uso1_P115_head"/>
</dbReference>